<name>A0A7C9TPV4_9MICO</name>
<dbReference type="SUPFAM" id="SSF50475">
    <property type="entry name" value="FMN-binding split barrel"/>
    <property type="match status" value="1"/>
</dbReference>
<comment type="caution">
    <text evidence="1">The sequence shown here is derived from an EMBL/GenBank/DDBJ whole genome shotgun (WGS) entry which is preliminary data.</text>
</comment>
<proteinExistence type="predicted"/>
<dbReference type="RefSeq" id="WP_163472125.1">
    <property type="nucleotide sequence ID" value="NZ_JAAGWZ010000001.1"/>
</dbReference>
<dbReference type="Proteomes" id="UP000479756">
    <property type="component" value="Unassembled WGS sequence"/>
</dbReference>
<evidence type="ECO:0000313" key="2">
    <source>
        <dbReference type="Proteomes" id="UP000479756"/>
    </source>
</evidence>
<dbReference type="Gene3D" id="2.30.110.10">
    <property type="entry name" value="Electron Transport, Fmn-binding Protein, Chain A"/>
    <property type="match status" value="1"/>
</dbReference>
<keyword evidence="2" id="KW-1185">Reference proteome</keyword>
<evidence type="ECO:0000313" key="1">
    <source>
        <dbReference type="EMBL" id="NEM90481.1"/>
    </source>
</evidence>
<dbReference type="EMBL" id="JAAGWZ010000001">
    <property type="protein sequence ID" value="NEM90481.1"/>
    <property type="molecule type" value="Genomic_DNA"/>
</dbReference>
<organism evidence="1 2">
    <name type="scientific">Galbitalea soli</name>
    <dbReference type="NCBI Taxonomy" id="1268042"/>
    <lineage>
        <taxon>Bacteria</taxon>
        <taxon>Bacillati</taxon>
        <taxon>Actinomycetota</taxon>
        <taxon>Actinomycetes</taxon>
        <taxon>Micrococcales</taxon>
        <taxon>Microbacteriaceae</taxon>
        <taxon>Galbitalea</taxon>
    </lineage>
</organism>
<reference evidence="1 2" key="1">
    <citation type="journal article" date="2014" name="Int. J. Syst. Evol. Microbiol.">
        <title>Description of Galbitalea soli gen. nov., sp. nov., and Frondihabitans sucicola sp. nov.</title>
        <authorList>
            <person name="Kim S.J."/>
            <person name="Lim J.M."/>
            <person name="Ahn J.H."/>
            <person name="Weon H.Y."/>
            <person name="Hamada M."/>
            <person name="Suzuki K."/>
            <person name="Ahn T.Y."/>
            <person name="Kwon S.W."/>
        </authorList>
    </citation>
    <scope>NUCLEOTIDE SEQUENCE [LARGE SCALE GENOMIC DNA]</scope>
    <source>
        <strain evidence="1 2">NBRC 108727</strain>
    </source>
</reference>
<protein>
    <submittedName>
        <fullName evidence="1">Pyridoxamine 5'-phosphate oxidase family protein</fullName>
    </submittedName>
</protein>
<dbReference type="InterPro" id="IPR012349">
    <property type="entry name" value="Split_barrel_FMN-bd"/>
</dbReference>
<dbReference type="InterPro" id="IPR024747">
    <property type="entry name" value="Pyridox_Oxase-rel"/>
</dbReference>
<gene>
    <name evidence="1" type="ORF">G3T37_03830</name>
</gene>
<sequence>MTADPSHDTPTAHTIEEVPETECWELLAGEKLGRLAVLAKDGVDIYPVNYVVSNGAVYFRSAPGQKLVDVTASPFVAFEVDGVHERRRWSVVVRGDAERLAFDSEIHASGIALLKSQAPTEKWNYVRISPKTITGRRFTSR</sequence>
<dbReference type="Pfam" id="PF12900">
    <property type="entry name" value="Pyridox_ox_2"/>
    <property type="match status" value="1"/>
</dbReference>
<accession>A0A7C9TPV4</accession>
<dbReference type="AlphaFoldDB" id="A0A7C9TPV4"/>